<reference evidence="1" key="1">
    <citation type="submission" date="2019-03" db="EMBL/GenBank/DDBJ databases">
        <title>Long read genome sequence of the mycoparasitic Pythium oligandrum ATCC 38472 isolated from sugarbeet rhizosphere.</title>
        <authorList>
            <person name="Gaulin E."/>
        </authorList>
    </citation>
    <scope>NUCLEOTIDE SEQUENCE</scope>
    <source>
        <strain evidence="1">ATCC 38472_TT</strain>
    </source>
</reference>
<comment type="caution">
    <text evidence="1">The sequence shown here is derived from an EMBL/GenBank/DDBJ whole genome shotgun (WGS) entry which is preliminary data.</text>
</comment>
<dbReference type="Proteomes" id="UP000794436">
    <property type="component" value="Unassembled WGS sequence"/>
</dbReference>
<gene>
    <name evidence="1" type="ORF">Poli38472_007073</name>
</gene>
<dbReference type="EMBL" id="SPLM01000110">
    <property type="protein sequence ID" value="TMW58928.1"/>
    <property type="molecule type" value="Genomic_DNA"/>
</dbReference>
<accession>A0A8K1CA30</accession>
<name>A0A8K1CA30_PYTOL</name>
<sequence length="163" mass="17542">MAGFHAQRISTLKGSFGCVQYSVRDKLDNVKAYVAIAWGQPLLFGAFHCHVAVGRTKIDGEALAQTCEDRKKLERHEKAFPNTSKGIVCLQQNEKAISEVCDASDAMNPDSNITISGDETLTPFITVRTGGLDGTTAELFVAVKGDRIAKVAEDSVNSLPIEG</sequence>
<dbReference type="AlphaFoldDB" id="A0A8K1CA30"/>
<protein>
    <submittedName>
        <fullName evidence="1">Uncharacterized protein</fullName>
    </submittedName>
</protein>
<proteinExistence type="predicted"/>
<evidence type="ECO:0000313" key="1">
    <source>
        <dbReference type="EMBL" id="TMW58928.1"/>
    </source>
</evidence>
<organism evidence="1 2">
    <name type="scientific">Pythium oligandrum</name>
    <name type="common">Mycoparasitic fungus</name>
    <dbReference type="NCBI Taxonomy" id="41045"/>
    <lineage>
        <taxon>Eukaryota</taxon>
        <taxon>Sar</taxon>
        <taxon>Stramenopiles</taxon>
        <taxon>Oomycota</taxon>
        <taxon>Peronosporomycetes</taxon>
        <taxon>Pythiales</taxon>
        <taxon>Pythiaceae</taxon>
        <taxon>Pythium</taxon>
    </lineage>
</organism>
<keyword evidence="2" id="KW-1185">Reference proteome</keyword>
<evidence type="ECO:0000313" key="2">
    <source>
        <dbReference type="Proteomes" id="UP000794436"/>
    </source>
</evidence>